<dbReference type="Proteomes" id="UP000019113">
    <property type="component" value="Unassembled WGS sequence"/>
</dbReference>
<keyword evidence="2" id="KW-1185">Reference proteome</keyword>
<organism evidence="1 2">
    <name type="scientific">Halomonas huangheensis</name>
    <dbReference type="NCBI Taxonomy" id="1178482"/>
    <lineage>
        <taxon>Bacteria</taxon>
        <taxon>Pseudomonadati</taxon>
        <taxon>Pseudomonadota</taxon>
        <taxon>Gammaproteobacteria</taxon>
        <taxon>Oceanospirillales</taxon>
        <taxon>Halomonadaceae</taxon>
        <taxon>Halomonas</taxon>
    </lineage>
</organism>
<evidence type="ECO:0000313" key="2">
    <source>
        <dbReference type="Proteomes" id="UP000019113"/>
    </source>
</evidence>
<gene>
    <name evidence="1" type="ORF">BJB45_18325</name>
</gene>
<sequence length="29" mass="3119">MKEPNSGHLRLAARYASLIHSVLADLAAL</sequence>
<accession>W1ND51</accession>
<protein>
    <submittedName>
        <fullName evidence="1">Uncharacterized protein</fullName>
    </submittedName>
</protein>
<comment type="caution">
    <text evidence="1">The sequence shown here is derived from an EMBL/GenBank/DDBJ whole genome shotgun (WGS) entry which is preliminary data.</text>
</comment>
<dbReference type="AlphaFoldDB" id="W1ND51"/>
<dbReference type="EMBL" id="AVBC01000011">
    <property type="protein sequence ID" value="ERL53231.1"/>
    <property type="molecule type" value="Genomic_DNA"/>
</dbReference>
<evidence type="ECO:0000313" key="1">
    <source>
        <dbReference type="EMBL" id="ERL53231.1"/>
    </source>
</evidence>
<reference evidence="1 2" key="1">
    <citation type="submission" date="2013-08" db="EMBL/GenBank/DDBJ databases">
        <title>draft genome of Halomonas huanghegensis, strain BJGMM-B45T.</title>
        <authorList>
            <person name="Miao C."/>
            <person name="Wan Y."/>
            <person name="Jin W."/>
        </authorList>
    </citation>
    <scope>NUCLEOTIDE SEQUENCE [LARGE SCALE GENOMIC DNA]</scope>
    <source>
        <strain evidence="1 2">BJGMM-B45</strain>
    </source>
</reference>
<proteinExistence type="predicted"/>
<name>W1ND51_9GAMM</name>